<dbReference type="GO" id="GO:0036064">
    <property type="term" value="C:ciliary basal body"/>
    <property type="evidence" value="ECO:0007669"/>
    <property type="project" value="TreeGrafter"/>
</dbReference>
<evidence type="ECO:0000256" key="3">
    <source>
        <dbReference type="ARBA" id="ARBA00023778"/>
    </source>
</evidence>
<name>A0A6H5G3W5_9HEMI</name>
<dbReference type="InterPro" id="IPR012337">
    <property type="entry name" value="RNaseH-like_sf"/>
</dbReference>
<reference evidence="4 5" key="1">
    <citation type="submission" date="2020-02" db="EMBL/GenBank/DDBJ databases">
        <authorList>
            <person name="Ferguson B K."/>
        </authorList>
    </citation>
    <scope>NUCLEOTIDE SEQUENCE [LARGE SCALE GENOMIC DNA]</scope>
</reference>
<evidence type="ECO:0000313" key="4">
    <source>
        <dbReference type="EMBL" id="CAA9996548.1"/>
    </source>
</evidence>
<evidence type="ECO:0000256" key="2">
    <source>
        <dbReference type="ARBA" id="ARBA00022803"/>
    </source>
</evidence>
<dbReference type="GO" id="GO:0061512">
    <property type="term" value="P:protein localization to cilium"/>
    <property type="evidence" value="ECO:0007669"/>
    <property type="project" value="TreeGrafter"/>
</dbReference>
<gene>
    <name evidence="4" type="ORF">NTEN_LOCUS3046</name>
</gene>
<protein>
    <submittedName>
        <fullName evidence="4">Uncharacterized protein</fullName>
    </submittedName>
</protein>
<comment type="similarity">
    <text evidence="3">Belongs to the BBS4 family.</text>
</comment>
<dbReference type="SUPFAM" id="SSF48452">
    <property type="entry name" value="TPR-like"/>
    <property type="match status" value="1"/>
</dbReference>
<dbReference type="PANTHER" id="PTHR44186:SF1">
    <property type="entry name" value="BARDET-BIEDL SYNDROME 4 PROTEIN"/>
    <property type="match status" value="1"/>
</dbReference>
<dbReference type="EMBL" id="CADCXU010004674">
    <property type="protein sequence ID" value="CAA9996548.1"/>
    <property type="molecule type" value="Genomic_DNA"/>
</dbReference>
<dbReference type="Proteomes" id="UP000479000">
    <property type="component" value="Unassembled WGS sequence"/>
</dbReference>
<dbReference type="OrthoDB" id="309339at2759"/>
<organism evidence="4 5">
    <name type="scientific">Nesidiocoris tenuis</name>
    <dbReference type="NCBI Taxonomy" id="355587"/>
    <lineage>
        <taxon>Eukaryota</taxon>
        <taxon>Metazoa</taxon>
        <taxon>Ecdysozoa</taxon>
        <taxon>Arthropoda</taxon>
        <taxon>Hexapoda</taxon>
        <taxon>Insecta</taxon>
        <taxon>Pterygota</taxon>
        <taxon>Neoptera</taxon>
        <taxon>Paraneoptera</taxon>
        <taxon>Hemiptera</taxon>
        <taxon>Heteroptera</taxon>
        <taxon>Panheteroptera</taxon>
        <taxon>Cimicomorpha</taxon>
        <taxon>Miridae</taxon>
        <taxon>Dicyphina</taxon>
        <taxon>Nesidiocoris</taxon>
    </lineage>
</organism>
<dbReference type="InterPro" id="IPR011990">
    <property type="entry name" value="TPR-like_helical_dom_sf"/>
</dbReference>
<dbReference type="GO" id="GO:0060271">
    <property type="term" value="P:cilium assembly"/>
    <property type="evidence" value="ECO:0007669"/>
    <property type="project" value="TreeGrafter"/>
</dbReference>
<dbReference type="PANTHER" id="PTHR44186">
    <property type="match status" value="1"/>
</dbReference>
<keyword evidence="1" id="KW-0677">Repeat</keyword>
<keyword evidence="5" id="KW-1185">Reference proteome</keyword>
<dbReference type="SUPFAM" id="SSF53098">
    <property type="entry name" value="Ribonuclease H-like"/>
    <property type="match status" value="1"/>
</dbReference>
<dbReference type="Gene3D" id="1.25.40.10">
    <property type="entry name" value="Tetratricopeptide repeat domain"/>
    <property type="match status" value="1"/>
</dbReference>
<keyword evidence="2" id="KW-0802">TPR repeat</keyword>
<dbReference type="AlphaFoldDB" id="A0A6H5G3W5"/>
<sequence>MVSAMVFLLSAYGALGVRYFNILVSATAPEFVPVESNNWLIHARYVRKEFDICQLIIQEDLVRTKGFVLQRLAFKENATKCFEQAIKLDADDPMIRINFISHLASLDQKDVALEQLNLVQRLVQPQETDAKASGAAVIDCLTRDFIPNYGPIKAILSDNGTQFTSAAGYVKGLTTADVRVIGRLVDCNGPVIDSQKFNAKVEKLTHELPIFGQTEINGRIGIVTYTFQNMEPSTGTDNGPELYVKNSHLPTSHQLRAAATFELVIRGCQSSCPGPGTHLRIQGA</sequence>
<accession>A0A6H5G3W5</accession>
<evidence type="ECO:0000256" key="1">
    <source>
        <dbReference type="ARBA" id="ARBA00022737"/>
    </source>
</evidence>
<proteinExistence type="inferred from homology"/>
<evidence type="ECO:0000313" key="5">
    <source>
        <dbReference type="Proteomes" id="UP000479000"/>
    </source>
</evidence>